<gene>
    <name evidence="3" type="ORF">CH339_03205</name>
</gene>
<organism evidence="3 4">
    <name type="scientific">Rhodobium orientis</name>
    <dbReference type="NCBI Taxonomy" id="34017"/>
    <lineage>
        <taxon>Bacteria</taxon>
        <taxon>Pseudomonadati</taxon>
        <taxon>Pseudomonadota</taxon>
        <taxon>Alphaproteobacteria</taxon>
        <taxon>Hyphomicrobiales</taxon>
        <taxon>Rhodobiaceae</taxon>
        <taxon>Rhodobium</taxon>
    </lineage>
</organism>
<feature type="compositionally biased region" description="Basic residues" evidence="1">
    <location>
        <begin position="61"/>
        <end position="70"/>
    </location>
</feature>
<comment type="caution">
    <text evidence="3">The sequence shown here is derived from an EMBL/GenBank/DDBJ whole genome shotgun (WGS) entry which is preliminary data.</text>
</comment>
<reference evidence="3 4" key="1">
    <citation type="submission" date="2017-07" db="EMBL/GenBank/DDBJ databases">
        <title>Draft Genome Sequences of Select Purple Nonsulfur Bacteria.</title>
        <authorList>
            <person name="Lasarre B."/>
            <person name="Mckinlay J.B."/>
        </authorList>
    </citation>
    <scope>NUCLEOTIDE SEQUENCE [LARGE SCALE GENOMIC DNA]</scope>
    <source>
        <strain evidence="3 4">DSM 11290</strain>
    </source>
</reference>
<keyword evidence="4" id="KW-1185">Reference proteome</keyword>
<dbReference type="EMBL" id="NPEV01000004">
    <property type="protein sequence ID" value="RAI29307.1"/>
    <property type="molecule type" value="Genomic_DNA"/>
</dbReference>
<dbReference type="RefSeq" id="WP_111432842.1">
    <property type="nucleotide sequence ID" value="NZ_JACIGG010000007.1"/>
</dbReference>
<protein>
    <submittedName>
        <fullName evidence="3">Uncharacterized protein</fullName>
    </submittedName>
</protein>
<feature type="chain" id="PRO_5016238145" evidence="2">
    <location>
        <begin position="25"/>
        <end position="113"/>
    </location>
</feature>
<feature type="signal peptide" evidence="2">
    <location>
        <begin position="1"/>
        <end position="24"/>
    </location>
</feature>
<name>A0A327JSR6_9HYPH</name>
<proteinExistence type="predicted"/>
<evidence type="ECO:0000313" key="4">
    <source>
        <dbReference type="Proteomes" id="UP000249299"/>
    </source>
</evidence>
<evidence type="ECO:0000256" key="2">
    <source>
        <dbReference type="SAM" id="SignalP"/>
    </source>
</evidence>
<keyword evidence="2" id="KW-0732">Signal</keyword>
<dbReference type="AlphaFoldDB" id="A0A327JSR6"/>
<evidence type="ECO:0000256" key="1">
    <source>
        <dbReference type="SAM" id="MobiDB-lite"/>
    </source>
</evidence>
<dbReference type="Proteomes" id="UP000249299">
    <property type="component" value="Unassembled WGS sequence"/>
</dbReference>
<feature type="region of interest" description="Disordered" evidence="1">
    <location>
        <begin position="61"/>
        <end position="82"/>
    </location>
</feature>
<accession>A0A327JSR6</accession>
<evidence type="ECO:0000313" key="3">
    <source>
        <dbReference type="EMBL" id="RAI29307.1"/>
    </source>
</evidence>
<sequence>MRRTFLSGLALAALLAAAHGPASAHPIIPPGAAYLAHADEAHVVKVGWRAKRRHAKRFRYNRRHRGHGYGRFRGGGRSSRMGPYVMPGVASMIKQRCRPRREELLPGGPRGCN</sequence>